<dbReference type="Gene3D" id="1.10.287.830">
    <property type="entry name" value="putative peptidase helix hairpin domain like"/>
    <property type="match status" value="1"/>
</dbReference>
<name>A0A1M6UWV4_9BACL</name>
<dbReference type="EC" id="3.4.24.-" evidence="6"/>
<dbReference type="InterPro" id="IPR045090">
    <property type="entry name" value="Pept_M3A_M3B"/>
</dbReference>
<dbReference type="GO" id="GO:0006518">
    <property type="term" value="P:peptide metabolic process"/>
    <property type="evidence" value="ECO:0007669"/>
    <property type="project" value="TreeGrafter"/>
</dbReference>
<dbReference type="EMBL" id="FRAF01000021">
    <property type="protein sequence ID" value="SHK73719.1"/>
    <property type="molecule type" value="Genomic_DNA"/>
</dbReference>
<keyword evidence="3 6" id="KW-0378">Hydrolase</keyword>
<evidence type="ECO:0000256" key="5">
    <source>
        <dbReference type="ARBA" id="ARBA00023049"/>
    </source>
</evidence>
<proteinExistence type="inferred from homology"/>
<dbReference type="InterPro" id="IPR013647">
    <property type="entry name" value="OligopepF_N_dom"/>
</dbReference>
<gene>
    <name evidence="9" type="ORF">SAMN05443507_12129</name>
</gene>
<comment type="function">
    <text evidence="6">Has oligopeptidase activity and degrades a variety of small bioactive peptides.</text>
</comment>
<dbReference type="STRING" id="1830138.SAMN05443507_12129"/>
<keyword evidence="4 6" id="KW-0862">Zinc</keyword>
<dbReference type="Proteomes" id="UP000184016">
    <property type="component" value="Unassembled WGS sequence"/>
</dbReference>
<protein>
    <recommendedName>
        <fullName evidence="6">Oligopeptidase F</fullName>
        <ecNumber evidence="6">3.4.24.-</ecNumber>
    </recommendedName>
</protein>
<feature type="domain" description="Oligopeptidase F N-terminal" evidence="8">
    <location>
        <begin position="133"/>
        <end position="202"/>
    </location>
</feature>
<comment type="similarity">
    <text evidence="6">Belongs to the peptidase M3B family.</text>
</comment>
<dbReference type="CDD" id="cd09608">
    <property type="entry name" value="M3B_PepF"/>
    <property type="match status" value="1"/>
</dbReference>
<organism evidence="9 10">
    <name type="scientific">Alicyclobacillus tolerans</name>
    <dbReference type="NCBI Taxonomy" id="90970"/>
    <lineage>
        <taxon>Bacteria</taxon>
        <taxon>Bacillati</taxon>
        <taxon>Bacillota</taxon>
        <taxon>Bacilli</taxon>
        <taxon>Bacillales</taxon>
        <taxon>Alicyclobacillaceae</taxon>
        <taxon>Alicyclobacillus</taxon>
    </lineage>
</organism>
<evidence type="ECO:0000256" key="6">
    <source>
        <dbReference type="RuleBase" id="RU368091"/>
    </source>
</evidence>
<dbReference type="InterPro" id="IPR001567">
    <property type="entry name" value="Pept_M3A_M3B_dom"/>
</dbReference>
<feature type="domain" description="Peptidase M3A/M3B catalytic" evidence="7">
    <location>
        <begin position="223"/>
        <end position="604"/>
    </location>
</feature>
<dbReference type="PANTHER" id="PTHR11804:SF84">
    <property type="entry name" value="SACCHAROLYSIN"/>
    <property type="match status" value="1"/>
</dbReference>
<dbReference type="PANTHER" id="PTHR11804">
    <property type="entry name" value="PROTEASE M3 THIMET OLIGOPEPTIDASE-RELATED"/>
    <property type="match status" value="1"/>
</dbReference>
<evidence type="ECO:0000313" key="10">
    <source>
        <dbReference type="Proteomes" id="UP000184016"/>
    </source>
</evidence>
<sequence>MLISRDAHFTANDENTGDETRALPERAEIDSRYKWKLEDLYETDELWQQDAARLQAELPKLSAYAGKLGHSAADLLCALQLSDQIEQKASRLYAYAHMRADEDSRNSVYQALSEQALSLIVQVQSISAFLVPELLAIPADVLERFYTEEPVLQMYRFAIEQITRQKPHVLPANEELLLAYTEEMAGSPRNIFSMFNNADLTFDPIQDESGRILQVTHGRYLTLLESSSREVRRQAFESVYTAYEKYQNTLAATYQASVKKDVFYAKVRHYPSAREAALFPDNVPVAVYDRLIEAVHASIPTLSKYLRLRQSVLSLDKLHMYDLYTPLVADVESKISYEEAVETVLESLQPLGEEYVAVARKGIFEDGWVDVYENRGKRSGAYSTGAYPAHPYILLNHTENRHGMFTLAHELGHAMHTYFSYQNQPHVYAHYTIFVAEVASTCNESLLFHHLLKKTSDNLQRAALINHHLETIRTTLVRQTLFAEFEMLAHAHVEEGGALTAEWLKQTYKKLIELYFGTVCHVDDQIAMEWARIPHFYNAFYVYKYATGLSAALDLSEQILKEKEPAVERYLQFLKSGGSDEPIALLQKAGVDMLSPEPVKKALQRFDTLVDELASTLNVAL</sequence>
<evidence type="ECO:0000256" key="1">
    <source>
        <dbReference type="ARBA" id="ARBA00022670"/>
    </source>
</evidence>
<dbReference type="AlphaFoldDB" id="A0A1M6UWV4"/>
<dbReference type="OrthoDB" id="9766487at2"/>
<dbReference type="NCBIfam" id="TIGR00181">
    <property type="entry name" value="pepF"/>
    <property type="match status" value="1"/>
</dbReference>
<dbReference type="Gene3D" id="1.10.1370.20">
    <property type="entry name" value="Oligoendopeptidase f, C-terminal domain"/>
    <property type="match status" value="1"/>
</dbReference>
<evidence type="ECO:0000256" key="4">
    <source>
        <dbReference type="ARBA" id="ARBA00022833"/>
    </source>
</evidence>
<evidence type="ECO:0000256" key="3">
    <source>
        <dbReference type="ARBA" id="ARBA00022801"/>
    </source>
</evidence>
<reference evidence="10" key="1">
    <citation type="submission" date="2016-11" db="EMBL/GenBank/DDBJ databases">
        <authorList>
            <person name="Varghese N."/>
            <person name="Submissions S."/>
        </authorList>
    </citation>
    <scope>NUCLEOTIDE SEQUENCE [LARGE SCALE GENOMIC DNA]</scope>
    <source>
        <strain evidence="10">USBA-503</strain>
    </source>
</reference>
<dbReference type="GO" id="GO:0004222">
    <property type="term" value="F:metalloendopeptidase activity"/>
    <property type="evidence" value="ECO:0007669"/>
    <property type="project" value="UniProtKB-UniRule"/>
</dbReference>
<dbReference type="RefSeq" id="WP_072874772.1">
    <property type="nucleotide sequence ID" value="NZ_FRAF01000021.1"/>
</dbReference>
<keyword evidence="1 6" id="KW-0645">Protease</keyword>
<accession>A0A1M6UWV4</accession>
<evidence type="ECO:0000256" key="2">
    <source>
        <dbReference type="ARBA" id="ARBA00022723"/>
    </source>
</evidence>
<dbReference type="GO" id="GO:0006508">
    <property type="term" value="P:proteolysis"/>
    <property type="evidence" value="ECO:0007669"/>
    <property type="project" value="UniProtKB-KW"/>
</dbReference>
<dbReference type="InterPro" id="IPR042088">
    <property type="entry name" value="OligoPept_F_C"/>
</dbReference>
<dbReference type="Pfam" id="PF01432">
    <property type="entry name" value="Peptidase_M3"/>
    <property type="match status" value="1"/>
</dbReference>
<dbReference type="InterPro" id="IPR004438">
    <property type="entry name" value="Peptidase_M3B"/>
</dbReference>
<keyword evidence="10" id="KW-1185">Reference proteome</keyword>
<dbReference type="Pfam" id="PF08439">
    <property type="entry name" value="Peptidase_M3_N"/>
    <property type="match status" value="1"/>
</dbReference>
<evidence type="ECO:0000259" key="8">
    <source>
        <dbReference type="Pfam" id="PF08439"/>
    </source>
</evidence>
<dbReference type="SUPFAM" id="SSF55486">
    <property type="entry name" value="Metalloproteases ('zincins'), catalytic domain"/>
    <property type="match status" value="1"/>
</dbReference>
<evidence type="ECO:0000313" key="9">
    <source>
        <dbReference type="EMBL" id="SHK73719.1"/>
    </source>
</evidence>
<comment type="cofactor">
    <cofactor evidence="6">
        <name>Zn(2+)</name>
        <dbReference type="ChEBI" id="CHEBI:29105"/>
    </cofactor>
    <text evidence="6">Binds 1 zinc ion.</text>
</comment>
<dbReference type="GO" id="GO:0046872">
    <property type="term" value="F:metal ion binding"/>
    <property type="evidence" value="ECO:0007669"/>
    <property type="project" value="UniProtKB-UniRule"/>
</dbReference>
<keyword evidence="2 6" id="KW-0479">Metal-binding</keyword>
<evidence type="ECO:0000259" key="7">
    <source>
        <dbReference type="Pfam" id="PF01432"/>
    </source>
</evidence>
<keyword evidence="5 6" id="KW-0482">Metalloprotease</keyword>
<dbReference type="Gene3D" id="1.20.140.70">
    <property type="entry name" value="Oligopeptidase f, N-terminal domain"/>
    <property type="match status" value="1"/>
</dbReference>